<dbReference type="InterPro" id="IPR020472">
    <property type="entry name" value="WD40_PAC1"/>
</dbReference>
<evidence type="ECO:0000259" key="4">
    <source>
        <dbReference type="Pfam" id="PF20703"/>
    </source>
</evidence>
<dbReference type="PROSITE" id="PS50294">
    <property type="entry name" value="WD_REPEATS_REGION"/>
    <property type="match status" value="6"/>
</dbReference>
<dbReference type="Pfam" id="PF00400">
    <property type="entry name" value="WD40"/>
    <property type="match status" value="12"/>
</dbReference>
<keyword evidence="1 3" id="KW-0853">WD repeat</keyword>
<feature type="repeat" description="WD" evidence="3">
    <location>
        <begin position="972"/>
        <end position="1013"/>
    </location>
</feature>
<evidence type="ECO:0000313" key="6">
    <source>
        <dbReference type="Proteomes" id="UP000552644"/>
    </source>
</evidence>
<dbReference type="Pfam" id="PF20703">
    <property type="entry name" value="nSTAND1"/>
    <property type="match status" value="1"/>
</dbReference>
<dbReference type="EMBL" id="JACHJP010000002">
    <property type="protein sequence ID" value="MBB4915012.1"/>
    <property type="molecule type" value="Genomic_DNA"/>
</dbReference>
<dbReference type="SMART" id="SM00320">
    <property type="entry name" value="WD40"/>
    <property type="match status" value="14"/>
</dbReference>
<feature type="repeat" description="WD" evidence="3">
    <location>
        <begin position="888"/>
        <end position="920"/>
    </location>
</feature>
<dbReference type="InterPro" id="IPR001680">
    <property type="entry name" value="WD40_rpt"/>
</dbReference>
<evidence type="ECO:0000256" key="3">
    <source>
        <dbReference type="PROSITE-ProRule" id="PRU00221"/>
    </source>
</evidence>
<feature type="repeat" description="WD" evidence="3">
    <location>
        <begin position="1015"/>
        <end position="1056"/>
    </location>
</feature>
<dbReference type="PROSITE" id="PS50082">
    <property type="entry name" value="WD_REPEATS_2"/>
    <property type="match status" value="11"/>
</dbReference>
<organism evidence="5 6">
    <name type="scientific">Streptosporangium saharense</name>
    <dbReference type="NCBI Taxonomy" id="1706840"/>
    <lineage>
        <taxon>Bacteria</taxon>
        <taxon>Bacillati</taxon>
        <taxon>Actinomycetota</taxon>
        <taxon>Actinomycetes</taxon>
        <taxon>Streptosporangiales</taxon>
        <taxon>Streptosporangiaceae</taxon>
        <taxon>Streptosporangium</taxon>
    </lineage>
</organism>
<dbReference type="InterPro" id="IPR019775">
    <property type="entry name" value="WD40_repeat_CS"/>
</dbReference>
<accession>A0A7W7VLT7</accession>
<dbReference type="Gene3D" id="3.40.50.300">
    <property type="entry name" value="P-loop containing nucleotide triphosphate hydrolases"/>
    <property type="match status" value="1"/>
</dbReference>
<dbReference type="PRINTS" id="PR00320">
    <property type="entry name" value="GPROTEINBRPT"/>
</dbReference>
<dbReference type="PANTHER" id="PTHR19879">
    <property type="entry name" value="TRANSCRIPTION INITIATION FACTOR TFIID"/>
    <property type="match status" value="1"/>
</dbReference>
<dbReference type="PROSITE" id="PS00678">
    <property type="entry name" value="WD_REPEATS_1"/>
    <property type="match status" value="6"/>
</dbReference>
<feature type="repeat" description="WD" evidence="3">
    <location>
        <begin position="1101"/>
        <end position="1132"/>
    </location>
</feature>
<evidence type="ECO:0000256" key="2">
    <source>
        <dbReference type="ARBA" id="ARBA00022737"/>
    </source>
</evidence>
<name>A0A7W7VLT7_9ACTN</name>
<reference evidence="5 6" key="1">
    <citation type="submission" date="2020-08" db="EMBL/GenBank/DDBJ databases">
        <title>Genomic Encyclopedia of Type Strains, Phase III (KMG-III): the genomes of soil and plant-associated and newly described type strains.</title>
        <authorList>
            <person name="Whitman W."/>
        </authorList>
    </citation>
    <scope>NUCLEOTIDE SEQUENCE [LARGE SCALE GENOMIC DNA]</scope>
    <source>
        <strain evidence="5 6">CECT 8840</strain>
    </source>
</reference>
<sequence length="1258" mass="133230">MPRAERPLENDGSALTRFAADLRLLRAKAGGPPYRELARHAHYSSATLADAASGRKLPSLAVTLAYVRACGGDASEWEARWRILAAESAVEKTAGEPPQVDNGGVRNPYVGLVAFQREDAEWFFGRERLVENLLSLVRERRFLVVFGSSGSGKSSLLRAGLLPATPWPTALFTPGPHPLDECAAQLAALGTGPASAVRGELDRSPRALHLGALQALAGRSPHDELLVVVDQFEEVFTLCRDAEERARFVEALAVAARTANSRTRVVLGVRADFYARCAEHPHLAEAIGDAQLLVGAMSVEELRRAISQPAVRAGCAVESALLARLVADTAGQASALPLLSHALRETWHRRRGNTLTLSGYERAGGVDGAIAATAEQLYTRLSASQARQARRIMLRLVNPGEQAIDTRRPASYAELIPDTDSDAAQVLERLTAARLVTLHEGVVELAHETLIVSWPRLGRWIDQERDLLRVQRRLTEAATGWRDLGHDPGALYRGVRLEAARPLLARPGELTELENTFLRASVDAAAQAGRAAVRRVRLARLAVAALTVLTLVAVSAAVLAVNAAGRADARSREALAHLLALRSEEFTTADPAFAGLLAAASWRFAPTAEGRHTMLTTLSTGLRGVLDNHVNYIGTVAFSPDGRVLAAVSDLGVQLWDVATHRRTAVLGAPSASGRHDVALAFSPDGAVLATGGREPGVRLWDVTTRRPITTLPTGRASVTLLKFSTDGTALGAVGSNGVIRLWDVATRHLSVTMRVIQTDHVDSFANHTTMAFTPQGVPLVAAFQKGGLRLWDLATRRMTTMPVKGTDFLSARVTFSPDGTTLAVSDDGESVRLWDSVTHRPKGSLPSGQASALAFSPDGGMLATVSRWDNRVQLWDTATRRPIGAVVSGNIDLVSSMAFSLDGTRLAVASLGGAVRLWDTTFRRPTGLRLPGSGSANAVAFNPDGTRLAAARADGSIRLLGTDGRQAGAPLTGHAGGVDAVAFSRDGTRLASGGRDKTARVWDVATRRQIGIPLTGHISGVEAVAFSPDGTRLVTGNWNGVIRIWDLTTHRQIGTPLTGHTGSIAGIAFSQDGARLVSASGDGDVRLWDLTAHRQIGAPLTNHNSAVAAVAFSPDGTTLASGSDGEVRLWDTATHGPIGVPLTGHTGAVNVVEFSPDGATLVTADENGTVQLWDVAVRKPIGAPLADRAGAVAAVAFAPDGTTLTGAGSAGTIRRWRTEIPADPVATLCAVVGRSLTREEWRQYVPGQPFQQVCPAA</sequence>
<feature type="repeat" description="WD" evidence="3">
    <location>
        <begin position="712"/>
        <end position="753"/>
    </location>
</feature>
<dbReference type="PANTHER" id="PTHR19879:SF9">
    <property type="entry name" value="TRANSCRIPTION INITIATION FACTOR TFIID SUBUNIT 5"/>
    <property type="match status" value="1"/>
</dbReference>
<gene>
    <name evidence="5" type="ORF">FHS44_002097</name>
</gene>
<feature type="repeat" description="WD" evidence="3">
    <location>
        <begin position="679"/>
        <end position="711"/>
    </location>
</feature>
<keyword evidence="2" id="KW-0677">Repeat</keyword>
<dbReference type="CDD" id="cd00200">
    <property type="entry name" value="WD40"/>
    <property type="match status" value="2"/>
</dbReference>
<keyword evidence="6" id="KW-1185">Reference proteome</keyword>
<evidence type="ECO:0000313" key="5">
    <source>
        <dbReference type="EMBL" id="MBB4915012.1"/>
    </source>
</evidence>
<dbReference type="Gene3D" id="2.130.10.10">
    <property type="entry name" value="YVTN repeat-like/Quinoprotein amine dehydrogenase"/>
    <property type="match status" value="4"/>
</dbReference>
<evidence type="ECO:0000256" key="1">
    <source>
        <dbReference type="ARBA" id="ARBA00022574"/>
    </source>
</evidence>
<dbReference type="InterPro" id="IPR027417">
    <property type="entry name" value="P-loop_NTPase"/>
</dbReference>
<dbReference type="SUPFAM" id="SSF52540">
    <property type="entry name" value="P-loop containing nucleoside triphosphate hydrolases"/>
    <property type="match status" value="1"/>
</dbReference>
<feature type="repeat" description="WD" evidence="3">
    <location>
        <begin position="1058"/>
        <end position="1099"/>
    </location>
</feature>
<feature type="repeat" description="WD" evidence="3">
    <location>
        <begin position="814"/>
        <end position="836"/>
    </location>
</feature>
<feature type="domain" description="Novel STAND NTPase 1" evidence="4">
    <location>
        <begin position="108"/>
        <end position="488"/>
    </location>
</feature>
<feature type="repeat" description="WD" evidence="3">
    <location>
        <begin position="1186"/>
        <end position="1217"/>
    </location>
</feature>
<protein>
    <submittedName>
        <fullName evidence="5">WD40 repeat protein/energy-coupling factor transporter ATP-binding protein EcfA2</fullName>
    </submittedName>
</protein>
<dbReference type="RefSeq" id="WP_184713734.1">
    <property type="nucleotide sequence ID" value="NZ_JACHJP010000002.1"/>
</dbReference>
<proteinExistence type="predicted"/>
<feature type="repeat" description="WD" evidence="3">
    <location>
        <begin position="626"/>
        <end position="666"/>
    </location>
</feature>
<keyword evidence="5" id="KW-0547">Nucleotide-binding</keyword>
<feature type="repeat" description="WD" evidence="3">
    <location>
        <begin position="1143"/>
        <end position="1176"/>
    </location>
</feature>
<dbReference type="AlphaFoldDB" id="A0A7W7VLT7"/>
<dbReference type="InterPro" id="IPR036322">
    <property type="entry name" value="WD40_repeat_dom_sf"/>
</dbReference>
<dbReference type="GO" id="GO:0005524">
    <property type="term" value="F:ATP binding"/>
    <property type="evidence" value="ECO:0007669"/>
    <property type="project" value="UniProtKB-KW"/>
</dbReference>
<dbReference type="Proteomes" id="UP000552644">
    <property type="component" value="Unassembled WGS sequence"/>
</dbReference>
<dbReference type="InterPro" id="IPR049052">
    <property type="entry name" value="nSTAND1"/>
</dbReference>
<comment type="caution">
    <text evidence="5">The sequence shown here is derived from an EMBL/GenBank/DDBJ whole genome shotgun (WGS) entry which is preliminary data.</text>
</comment>
<dbReference type="InterPro" id="IPR015943">
    <property type="entry name" value="WD40/YVTN_repeat-like_dom_sf"/>
</dbReference>
<dbReference type="SUPFAM" id="SSF50978">
    <property type="entry name" value="WD40 repeat-like"/>
    <property type="match status" value="2"/>
</dbReference>
<keyword evidence="5" id="KW-0067">ATP-binding</keyword>